<gene>
    <name evidence="1" type="ORF">V1517DRAFT_327185</name>
</gene>
<accession>A0ACC3TIZ9</accession>
<evidence type="ECO:0000313" key="1">
    <source>
        <dbReference type="EMBL" id="KAK9321170.1"/>
    </source>
</evidence>
<proteinExistence type="predicted"/>
<name>A0ACC3TIZ9_9ASCO</name>
<keyword evidence="2" id="KW-1185">Reference proteome</keyword>
<dbReference type="Proteomes" id="UP001489719">
    <property type="component" value="Unassembled WGS sequence"/>
</dbReference>
<evidence type="ECO:0000313" key="2">
    <source>
        <dbReference type="Proteomes" id="UP001489719"/>
    </source>
</evidence>
<sequence length="470" mass="53198">MQAAFDIVGNLPVDVIPFIVQYIPRYTDLIHFQRVCKVWRYIFTSPVAYTALVGPAPHDTDAKDDSCGDAYRRFLKICYDQHAIMTLNLSQERVYKVGPNRTNQVSCSAYSSNYLVLYLQHDRRFLVWDFTADGDDDMEPRVLEFGTGRVTDMIVSDTGGYLIWQESDKAAIFVFDLATAFWASTPSAASSSTSLSSQSSSSTTSSQRGRGIQVLPFPQGCTLSGLNPFNCDGEHLVARFSVDVGSPKKFVMVWDLSTRQLVSKFPFTETGLWDTSAIFAEKRIYLFSLPPRTEDLRLFQFPGYCKTYDLSGKVTSAVGVLPGTEFRFNRMFEPTCENGKIHYAISRQGGLHRGHCLSTMTVDEHTGVGKERKFYPGCSTMGNADSYVTDSYFPVQDCITQTKSQCMYLFHAISSSEGISGEVEIWDTTSDKSRRYWLPKVRAVFGNETFFGKFVNRNLYIHRYSRWDEK</sequence>
<protein>
    <submittedName>
        <fullName evidence="1">Uncharacterized protein</fullName>
    </submittedName>
</protein>
<dbReference type="EMBL" id="MU970105">
    <property type="protein sequence ID" value="KAK9321170.1"/>
    <property type="molecule type" value="Genomic_DNA"/>
</dbReference>
<reference evidence="2" key="1">
    <citation type="journal article" date="2024" name="Front. Bioeng. Biotechnol.">
        <title>Genome-scale model development and genomic sequencing of the oleaginous clade Lipomyces.</title>
        <authorList>
            <person name="Czajka J.J."/>
            <person name="Han Y."/>
            <person name="Kim J."/>
            <person name="Mondo S.J."/>
            <person name="Hofstad B.A."/>
            <person name="Robles A."/>
            <person name="Haridas S."/>
            <person name="Riley R."/>
            <person name="LaButti K."/>
            <person name="Pangilinan J."/>
            <person name="Andreopoulos W."/>
            <person name="Lipzen A."/>
            <person name="Yan J."/>
            <person name="Wang M."/>
            <person name="Ng V."/>
            <person name="Grigoriev I.V."/>
            <person name="Spatafora J.W."/>
            <person name="Magnuson J.K."/>
            <person name="Baker S.E."/>
            <person name="Pomraning K.R."/>
        </authorList>
    </citation>
    <scope>NUCLEOTIDE SEQUENCE [LARGE SCALE GENOMIC DNA]</scope>
    <source>
        <strain evidence="2">CBS 10300</strain>
    </source>
</reference>
<organism evidence="1 2">
    <name type="scientific">Lipomyces orientalis</name>
    <dbReference type="NCBI Taxonomy" id="1233043"/>
    <lineage>
        <taxon>Eukaryota</taxon>
        <taxon>Fungi</taxon>
        <taxon>Dikarya</taxon>
        <taxon>Ascomycota</taxon>
        <taxon>Saccharomycotina</taxon>
        <taxon>Lipomycetes</taxon>
        <taxon>Lipomycetales</taxon>
        <taxon>Lipomycetaceae</taxon>
        <taxon>Lipomyces</taxon>
    </lineage>
</organism>
<comment type="caution">
    <text evidence="1">The sequence shown here is derived from an EMBL/GenBank/DDBJ whole genome shotgun (WGS) entry which is preliminary data.</text>
</comment>